<comment type="caution">
    <text evidence="1">The sequence shown here is derived from an EMBL/GenBank/DDBJ whole genome shotgun (WGS) entry which is preliminary data.</text>
</comment>
<reference evidence="1 2" key="1">
    <citation type="submission" date="2021-04" db="EMBL/GenBank/DDBJ databases">
        <title>Whole-genome sequencing of Saccharopolyspora endophytica KCTC 19397.</title>
        <authorList>
            <person name="Ay H."/>
            <person name="Saygin H."/>
            <person name="Sahin N."/>
        </authorList>
    </citation>
    <scope>NUCLEOTIDE SEQUENCE [LARGE SCALE GENOMIC DNA]</scope>
    <source>
        <strain evidence="1 2">KCTC 19397</strain>
    </source>
</reference>
<keyword evidence="2" id="KW-1185">Reference proteome</keyword>
<proteinExistence type="predicted"/>
<name>A0ABS5DDK5_9PSEU</name>
<evidence type="ECO:0000313" key="1">
    <source>
        <dbReference type="EMBL" id="MBQ0924247.1"/>
    </source>
</evidence>
<dbReference type="Proteomes" id="UP000674084">
    <property type="component" value="Unassembled WGS sequence"/>
</dbReference>
<sequence length="63" mass="6333">MVSVGMNTRSDLPALDRLSSRIDAGSSTVLPAGPGMTARGRAAGGVHAQLVEPCDCEVGCGFS</sequence>
<dbReference type="RefSeq" id="WP_210969643.1">
    <property type="nucleotide sequence ID" value="NZ_JAGPXE010000003.1"/>
</dbReference>
<evidence type="ECO:0000313" key="2">
    <source>
        <dbReference type="Proteomes" id="UP000674084"/>
    </source>
</evidence>
<accession>A0ABS5DDK5</accession>
<gene>
    <name evidence="1" type="ORF">KBO27_09860</name>
</gene>
<organism evidence="1 2">
    <name type="scientific">Saccharopolyspora endophytica</name>
    <dbReference type="NCBI Taxonomy" id="543886"/>
    <lineage>
        <taxon>Bacteria</taxon>
        <taxon>Bacillati</taxon>
        <taxon>Actinomycetota</taxon>
        <taxon>Actinomycetes</taxon>
        <taxon>Pseudonocardiales</taxon>
        <taxon>Pseudonocardiaceae</taxon>
        <taxon>Saccharopolyspora</taxon>
    </lineage>
</organism>
<protein>
    <submittedName>
        <fullName evidence="1">Uncharacterized protein</fullName>
    </submittedName>
</protein>
<dbReference type="EMBL" id="JAGPXE010000003">
    <property type="protein sequence ID" value="MBQ0924247.1"/>
    <property type="molecule type" value="Genomic_DNA"/>
</dbReference>